<name>A0ABC8KD16_ERUVS</name>
<dbReference type="EMBL" id="CAKOAT010216265">
    <property type="protein sequence ID" value="CAH8356264.1"/>
    <property type="molecule type" value="Genomic_DNA"/>
</dbReference>
<dbReference type="InterPro" id="IPR014764">
    <property type="entry name" value="DCN-prot"/>
</dbReference>
<comment type="function">
    <text evidence="1">Neddylation of cullins play an essential role in the regulation of SCF-type complexes activity.</text>
</comment>
<dbReference type="Pfam" id="PF03556">
    <property type="entry name" value="Cullin_binding"/>
    <property type="match status" value="1"/>
</dbReference>
<dbReference type="InterPro" id="IPR042460">
    <property type="entry name" value="DCN1-like_PONY"/>
</dbReference>
<evidence type="ECO:0000259" key="3">
    <source>
        <dbReference type="PROSITE" id="PS51229"/>
    </source>
</evidence>
<dbReference type="Gene3D" id="1.10.238.200">
    <property type="entry name" value="Cullin, PONY binding domain"/>
    <property type="match status" value="1"/>
</dbReference>
<feature type="region of interest" description="Disordered" evidence="2">
    <location>
        <begin position="1"/>
        <end position="36"/>
    </location>
</feature>
<organism evidence="4 5">
    <name type="scientific">Eruca vesicaria subsp. sativa</name>
    <name type="common">Garden rocket</name>
    <name type="synonym">Eruca sativa</name>
    <dbReference type="NCBI Taxonomy" id="29727"/>
    <lineage>
        <taxon>Eukaryota</taxon>
        <taxon>Viridiplantae</taxon>
        <taxon>Streptophyta</taxon>
        <taxon>Embryophyta</taxon>
        <taxon>Tracheophyta</taxon>
        <taxon>Spermatophyta</taxon>
        <taxon>Magnoliopsida</taxon>
        <taxon>eudicotyledons</taxon>
        <taxon>Gunneridae</taxon>
        <taxon>Pentapetalae</taxon>
        <taxon>rosids</taxon>
        <taxon>malvids</taxon>
        <taxon>Brassicales</taxon>
        <taxon>Brassicaceae</taxon>
        <taxon>Brassiceae</taxon>
        <taxon>Eruca</taxon>
    </lineage>
</organism>
<dbReference type="Gene3D" id="1.10.238.10">
    <property type="entry name" value="EF-hand"/>
    <property type="match status" value="1"/>
</dbReference>
<accession>A0ABC8KD16</accession>
<feature type="domain" description="DCUN1" evidence="3">
    <location>
        <begin position="37"/>
        <end position="228"/>
    </location>
</feature>
<keyword evidence="5" id="KW-1185">Reference proteome</keyword>
<dbReference type="PANTHER" id="PTHR12281:SF28">
    <property type="entry name" value="DEFECTIVE IN CULLIN NEDDYLATION PROTEIN"/>
    <property type="match status" value="1"/>
</dbReference>
<sequence>MPRSASKTSKKRTQPDSVTSSATDPVPSASSKKKSCKEMDATDQLFYKYANTSSGVIDPEGIEKLCSSLKVPHTDIRILMLAWRMKAARQGYFTKAEWRIALTALKADTINKLKKALPELEKEVRKPLNFRDFYAYAFKYCLTEERQRILEIETICKLLDMVLGSTFRAQVDYFVNYLNNQKEYKAIDMDQWMGFYRFCNEISFPDMINYNLEHSWPCILDNFFEWMRSKQA</sequence>
<proteinExistence type="predicted"/>
<gene>
    <name evidence="4" type="ORF">ERUC_LOCUS22019</name>
</gene>
<reference evidence="4 5" key="1">
    <citation type="submission" date="2022-03" db="EMBL/GenBank/DDBJ databases">
        <authorList>
            <person name="Macdonald S."/>
            <person name="Ahmed S."/>
            <person name="Newling K."/>
        </authorList>
    </citation>
    <scope>NUCLEOTIDE SEQUENCE [LARGE SCALE GENOMIC DNA]</scope>
</reference>
<dbReference type="PANTHER" id="PTHR12281">
    <property type="entry name" value="RP42 RELATED"/>
    <property type="match status" value="1"/>
</dbReference>
<evidence type="ECO:0000313" key="4">
    <source>
        <dbReference type="EMBL" id="CAH8356264.1"/>
    </source>
</evidence>
<evidence type="ECO:0000256" key="2">
    <source>
        <dbReference type="SAM" id="MobiDB-lite"/>
    </source>
</evidence>
<dbReference type="PROSITE" id="PS51229">
    <property type="entry name" value="DCUN1"/>
    <property type="match status" value="1"/>
</dbReference>
<evidence type="ECO:0000313" key="5">
    <source>
        <dbReference type="Proteomes" id="UP001642260"/>
    </source>
</evidence>
<evidence type="ECO:0000256" key="1">
    <source>
        <dbReference type="RuleBase" id="RU410713"/>
    </source>
</evidence>
<dbReference type="AlphaFoldDB" id="A0ABC8KD16"/>
<dbReference type="Proteomes" id="UP001642260">
    <property type="component" value="Unassembled WGS sequence"/>
</dbReference>
<dbReference type="InterPro" id="IPR005176">
    <property type="entry name" value="PONY_dom"/>
</dbReference>
<comment type="caution">
    <text evidence="4">The sequence shown here is derived from an EMBL/GenBank/DDBJ whole genome shotgun (WGS) entry which is preliminary data.</text>
</comment>
<protein>
    <recommendedName>
        <fullName evidence="1">Defective in cullin neddylation protein</fullName>
    </recommendedName>
</protein>